<comment type="cofactor">
    <cofactor evidence="18">
        <name>Ca(2+)</name>
        <dbReference type="ChEBI" id="CHEBI:29108"/>
    </cofactor>
    <text evidence="18">Binds 2 calcium ions per subunit.</text>
</comment>
<evidence type="ECO:0000256" key="16">
    <source>
        <dbReference type="PIRSR" id="PIRSR600823-1"/>
    </source>
</evidence>
<protein>
    <recommendedName>
        <fullName evidence="4">peroxidase</fullName>
        <ecNumber evidence="4">1.11.1.7</ecNumber>
    </recommendedName>
</protein>
<keyword evidence="5" id="KW-0575">Peroxidase</keyword>
<feature type="binding site" evidence="18">
    <location>
        <position position="229"/>
    </location>
    <ligand>
        <name>Ca(2+)</name>
        <dbReference type="ChEBI" id="CHEBI:29108"/>
        <label>1</label>
    </ligand>
</feature>
<dbReference type="PROSITE" id="PS00435">
    <property type="entry name" value="PEROXIDASE_1"/>
    <property type="match status" value="1"/>
</dbReference>
<evidence type="ECO:0000256" key="10">
    <source>
        <dbReference type="ARBA" id="ARBA00023002"/>
    </source>
</evidence>
<dbReference type="GO" id="GO:0005576">
    <property type="term" value="C:extracellular region"/>
    <property type="evidence" value="ECO:0007669"/>
    <property type="project" value="UniProtKB-SubCell"/>
</dbReference>
<sequence>MKSSRAAATIVVLALAFAVHSSPAAAKGLSPDFYAMSCPQLGQIVRSHVAKAFRRDPGVAPALVRIFFHDCFPQGCDASVLLTGNNSEQALGPNLTLRPMALKLIDDIHAGVEATCPRTVSCADVTVLATRDALLQVEESEMKSSRAAATIVVLALAFAVHSSPAAAKGLSPDFYAMSCPQLGQIVRSHVAKAFRRDPGVAPALVRIFFHDCFPQGCDASVLLTGNNSEQALGPNLTLRLMALKLIDDIHAGVEATCPRTVSCADVTVLATRDALLQAGGPYIDFPLGRRDGLTPASADLVLALPAPSFDVPTLISSFGNRSLGVADLVALSGAHTFGVAHCPSFSDRFTPIIDANPAIGPKFAKMLQAKCAKDVPEGTVTQALDGLTPKVFDNLYYTDLITRRGLLKSDQGLIDHPDTKGMATQFALNQLFFFDEFAHSMVKMSYMDVLTGSQGEIRLNCAVPNTRAEGIETANDEGHAANM</sequence>
<evidence type="ECO:0000256" key="12">
    <source>
        <dbReference type="ARBA" id="ARBA00023157"/>
    </source>
</evidence>
<evidence type="ECO:0000256" key="2">
    <source>
        <dbReference type="ARBA" id="ARBA00004613"/>
    </source>
</evidence>
<dbReference type="GO" id="GO:0006979">
    <property type="term" value="P:response to oxidative stress"/>
    <property type="evidence" value="ECO:0007669"/>
    <property type="project" value="InterPro"/>
</dbReference>
<comment type="similarity">
    <text evidence="3">Belongs to the peroxidase family. Ascorbate peroxidase subfamily.</text>
</comment>
<dbReference type="FunFam" id="1.10.520.10:FF:000009">
    <property type="entry name" value="Peroxidase"/>
    <property type="match status" value="2"/>
</dbReference>
<evidence type="ECO:0000256" key="3">
    <source>
        <dbReference type="ARBA" id="ARBA00006873"/>
    </source>
</evidence>
<feature type="binding site" evidence="18">
    <location>
        <position position="218"/>
    </location>
    <ligand>
        <name>Ca(2+)</name>
        <dbReference type="ChEBI" id="CHEBI:29108"/>
        <label>1</label>
    </ligand>
</feature>
<feature type="binding site" evidence="18">
    <location>
        <position position="388"/>
    </location>
    <ligand>
        <name>Ca(2+)</name>
        <dbReference type="ChEBI" id="CHEBI:29108"/>
        <label>2</label>
    </ligand>
</feature>
<keyword evidence="10" id="KW-0560">Oxidoreductase</keyword>
<feature type="binding site" description="axial binding residue" evidence="18">
    <location>
        <position position="335"/>
    </location>
    <ligand>
        <name>heme b</name>
        <dbReference type="ChEBI" id="CHEBI:60344"/>
    </ligand>
    <ligandPart>
        <name>Fe</name>
        <dbReference type="ChEBI" id="CHEBI:18248"/>
    </ligandPart>
</feature>
<dbReference type="Pfam" id="PF00141">
    <property type="entry name" value="peroxidase"/>
    <property type="match status" value="2"/>
</dbReference>
<dbReference type="InterPro" id="IPR033905">
    <property type="entry name" value="Secretory_peroxidase"/>
</dbReference>
<evidence type="ECO:0000256" key="11">
    <source>
        <dbReference type="ARBA" id="ARBA00023004"/>
    </source>
</evidence>
<evidence type="ECO:0000256" key="13">
    <source>
        <dbReference type="ARBA" id="ARBA00023180"/>
    </source>
</evidence>
<dbReference type="InterPro" id="IPR000823">
    <property type="entry name" value="Peroxidase_pln"/>
</dbReference>
<feature type="binding site" evidence="18">
    <location>
        <position position="336"/>
    </location>
    <ligand>
        <name>Ca(2+)</name>
        <dbReference type="ChEBI" id="CHEBI:29108"/>
        <label>2</label>
    </ligand>
</feature>
<dbReference type="SUPFAM" id="SSF48113">
    <property type="entry name" value="Heme-dependent peroxidases"/>
    <property type="match status" value="2"/>
</dbReference>
<comment type="subcellular location">
    <subcellularLocation>
        <location evidence="2">Secreted</location>
    </subcellularLocation>
</comment>
<keyword evidence="12" id="KW-1015">Disulfide bond</keyword>
<dbReference type="OMA" id="RRNCAVP"/>
<keyword evidence="9 18" id="KW-0106">Calcium</keyword>
<accession>A0A9R1Q532</accession>
<dbReference type="Gene3D" id="1.10.420.10">
    <property type="entry name" value="Peroxidase, domain 2"/>
    <property type="match status" value="1"/>
</dbReference>
<name>A0A9R1Q532_TRITD</name>
<dbReference type="FunFam" id="1.10.420.10:FF:000006">
    <property type="entry name" value="Peroxidase"/>
    <property type="match status" value="1"/>
</dbReference>
<dbReference type="Gene3D" id="1.10.520.10">
    <property type="match status" value="2"/>
</dbReference>
<feature type="binding site" evidence="18">
    <location>
        <position position="385"/>
    </location>
    <ligand>
        <name>Ca(2+)</name>
        <dbReference type="ChEBI" id="CHEBI:29108"/>
        <label>2</label>
    </ligand>
</feature>
<evidence type="ECO:0000256" key="18">
    <source>
        <dbReference type="PIRSR" id="PIRSR600823-3"/>
    </source>
</evidence>
<proteinExistence type="inferred from homology"/>
<dbReference type="PRINTS" id="PR00458">
    <property type="entry name" value="PEROXIDASE"/>
</dbReference>
<keyword evidence="11 18" id="KW-0408">Iron</keyword>
<feature type="binding site" evidence="17">
    <location>
        <position position="305"/>
    </location>
    <ligand>
        <name>substrate</name>
    </ligand>
</feature>
<comment type="cofactor">
    <cofactor evidence="18">
        <name>heme b</name>
        <dbReference type="ChEBI" id="CHEBI:60344"/>
    </cofactor>
    <text evidence="18">Binds 1 heme b (iron(II)-protoporphyrin IX) group per subunit.</text>
</comment>
<evidence type="ECO:0000256" key="5">
    <source>
        <dbReference type="ARBA" id="ARBA00022559"/>
    </source>
</evidence>
<keyword evidence="8 19" id="KW-0732">Signal</keyword>
<dbReference type="GO" id="GO:0042744">
    <property type="term" value="P:hydrogen peroxide catabolic process"/>
    <property type="evidence" value="ECO:0007669"/>
    <property type="project" value="UniProtKB-KW"/>
</dbReference>
<keyword evidence="7 18" id="KW-0479">Metal-binding</keyword>
<feature type="domain" description="Plant heme peroxidase family profile" evidence="20">
    <location>
        <begin position="169"/>
        <end position="465"/>
    </location>
</feature>
<dbReference type="PRINTS" id="PR00461">
    <property type="entry name" value="PLPEROXIDASE"/>
</dbReference>
<dbReference type="PROSITE" id="PS50873">
    <property type="entry name" value="PEROXIDASE_4"/>
    <property type="match status" value="2"/>
</dbReference>
<evidence type="ECO:0000259" key="20">
    <source>
        <dbReference type="PROSITE" id="PS50873"/>
    </source>
</evidence>
<dbReference type="PROSITE" id="PS00436">
    <property type="entry name" value="PEROXIDASE_2"/>
    <property type="match status" value="2"/>
</dbReference>
<evidence type="ECO:0000256" key="7">
    <source>
        <dbReference type="ARBA" id="ARBA00022723"/>
    </source>
</evidence>
<evidence type="ECO:0000256" key="6">
    <source>
        <dbReference type="ARBA" id="ARBA00022617"/>
    </source>
</evidence>
<evidence type="ECO:0000256" key="19">
    <source>
        <dbReference type="SAM" id="SignalP"/>
    </source>
</evidence>
<dbReference type="InterPro" id="IPR019794">
    <property type="entry name" value="Peroxidases_AS"/>
</dbReference>
<feature type="binding site" evidence="18">
    <location>
        <position position="393"/>
    </location>
    <ligand>
        <name>Ca(2+)</name>
        <dbReference type="ChEBI" id="CHEBI:29108"/>
        <label>2</label>
    </ligand>
</feature>
<evidence type="ECO:0000256" key="8">
    <source>
        <dbReference type="ARBA" id="ARBA00022729"/>
    </source>
</evidence>
<keyword evidence="6" id="KW-0349">Heme</keyword>
<comment type="catalytic activity">
    <reaction evidence="1">
        <text>2 a phenolic donor + H2O2 = 2 a phenolic radical donor + 2 H2O</text>
        <dbReference type="Rhea" id="RHEA:56136"/>
        <dbReference type="ChEBI" id="CHEBI:15377"/>
        <dbReference type="ChEBI" id="CHEBI:16240"/>
        <dbReference type="ChEBI" id="CHEBI:139520"/>
        <dbReference type="ChEBI" id="CHEBI:139521"/>
        <dbReference type="EC" id="1.11.1.7"/>
    </reaction>
</comment>
<dbReference type="Proteomes" id="UP000324705">
    <property type="component" value="Chromosome 2B"/>
</dbReference>
<dbReference type="EC" id="1.11.1.7" evidence="4"/>
<evidence type="ECO:0000256" key="15">
    <source>
        <dbReference type="ARBA" id="ARBA00023324"/>
    </source>
</evidence>
<feature type="active site" description="Proton acceptor" evidence="16">
    <location>
        <position position="210"/>
    </location>
</feature>
<feature type="signal peptide" evidence="19">
    <location>
        <begin position="1"/>
        <end position="26"/>
    </location>
</feature>
<dbReference type="GO" id="GO:0020037">
    <property type="term" value="F:heme binding"/>
    <property type="evidence" value="ECO:0007669"/>
    <property type="project" value="InterPro"/>
</dbReference>
<dbReference type="InterPro" id="IPR019793">
    <property type="entry name" value="Peroxidases_heam-ligand_BS"/>
</dbReference>
<reference evidence="21 22" key="1">
    <citation type="submission" date="2017-09" db="EMBL/GenBank/DDBJ databases">
        <authorList>
            <consortium name="International Durum Wheat Genome Sequencing Consortium (IDWGSC)"/>
            <person name="Milanesi L."/>
        </authorList>
    </citation>
    <scope>NUCLEOTIDE SEQUENCE [LARGE SCALE GENOMIC DNA]</scope>
    <source>
        <strain evidence="22">cv. Svevo</strain>
    </source>
</reference>
<evidence type="ECO:0000256" key="1">
    <source>
        <dbReference type="ARBA" id="ARBA00000189"/>
    </source>
</evidence>
<dbReference type="AlphaFoldDB" id="A0A9R1Q532"/>
<gene>
    <name evidence="21" type="ORF">TRITD_2Bv1G262450</name>
</gene>
<dbReference type="GO" id="GO:0140825">
    <property type="term" value="F:lactoperoxidase activity"/>
    <property type="evidence" value="ECO:0007669"/>
    <property type="project" value="UniProtKB-EC"/>
</dbReference>
<dbReference type="CDD" id="cd00693">
    <property type="entry name" value="secretory_peroxidase"/>
    <property type="match status" value="1"/>
</dbReference>
<dbReference type="PANTHER" id="PTHR31517">
    <property type="match status" value="1"/>
</dbReference>
<keyword evidence="22" id="KW-1185">Reference proteome</keyword>
<evidence type="ECO:0000256" key="9">
    <source>
        <dbReference type="ARBA" id="ARBA00022837"/>
    </source>
</evidence>
<evidence type="ECO:0000313" key="22">
    <source>
        <dbReference type="Proteomes" id="UP000324705"/>
    </source>
</evidence>
<evidence type="ECO:0000256" key="14">
    <source>
        <dbReference type="ARBA" id="ARBA00023283"/>
    </source>
</evidence>
<dbReference type="InterPro" id="IPR010255">
    <property type="entry name" value="Haem_peroxidase_sf"/>
</dbReference>
<feature type="binding site" evidence="18">
    <location>
        <position position="216"/>
    </location>
    <ligand>
        <name>Ca(2+)</name>
        <dbReference type="ChEBI" id="CHEBI:29108"/>
        <label>1</label>
    </ligand>
</feature>
<feature type="binding site" evidence="18">
    <location>
        <position position="220"/>
    </location>
    <ligand>
        <name>Ca(2+)</name>
        <dbReference type="ChEBI" id="CHEBI:29108"/>
        <label>1</label>
    </ligand>
</feature>
<feature type="domain" description="Plant heme peroxidase family profile" evidence="20">
    <location>
        <begin position="28"/>
        <end position="134"/>
    </location>
</feature>
<keyword evidence="14" id="KW-0873">Pyrrolidone carboxylic acid</keyword>
<dbReference type="PANTHER" id="PTHR31517:SF51">
    <property type="entry name" value="PEROXIDASE 55"/>
    <property type="match status" value="1"/>
</dbReference>
<dbReference type="EMBL" id="LT934114">
    <property type="protein sequence ID" value="VAH54877.1"/>
    <property type="molecule type" value="Genomic_DNA"/>
</dbReference>
<dbReference type="GO" id="GO:0046872">
    <property type="term" value="F:metal ion binding"/>
    <property type="evidence" value="ECO:0007669"/>
    <property type="project" value="UniProtKB-KW"/>
</dbReference>
<dbReference type="Gramene" id="TRITD2Bv1G262450.1">
    <property type="protein sequence ID" value="TRITD2Bv1G262450.1"/>
    <property type="gene ID" value="TRITD2Bv1G262450"/>
</dbReference>
<organism evidence="21 22">
    <name type="scientific">Triticum turgidum subsp. durum</name>
    <name type="common">Durum wheat</name>
    <name type="synonym">Triticum durum</name>
    <dbReference type="NCBI Taxonomy" id="4567"/>
    <lineage>
        <taxon>Eukaryota</taxon>
        <taxon>Viridiplantae</taxon>
        <taxon>Streptophyta</taxon>
        <taxon>Embryophyta</taxon>
        <taxon>Tracheophyta</taxon>
        <taxon>Spermatophyta</taxon>
        <taxon>Magnoliopsida</taxon>
        <taxon>Liliopsida</taxon>
        <taxon>Poales</taxon>
        <taxon>Poaceae</taxon>
        <taxon>BOP clade</taxon>
        <taxon>Pooideae</taxon>
        <taxon>Triticodae</taxon>
        <taxon>Triticeae</taxon>
        <taxon>Triticinae</taxon>
        <taxon>Triticum</taxon>
    </lineage>
</organism>
<keyword evidence="15" id="KW-0376">Hydrogen peroxide</keyword>
<evidence type="ECO:0000313" key="21">
    <source>
        <dbReference type="EMBL" id="VAH54877.1"/>
    </source>
</evidence>
<feature type="binding site" evidence="18">
    <location>
        <position position="211"/>
    </location>
    <ligand>
        <name>Ca(2+)</name>
        <dbReference type="ChEBI" id="CHEBI:29108"/>
        <label>1</label>
    </ligand>
</feature>
<evidence type="ECO:0000256" key="17">
    <source>
        <dbReference type="PIRSR" id="PIRSR600823-2"/>
    </source>
</evidence>
<feature type="chain" id="PRO_5040334467" description="peroxidase" evidence="19">
    <location>
        <begin position="27"/>
        <end position="483"/>
    </location>
</feature>
<evidence type="ECO:0000256" key="4">
    <source>
        <dbReference type="ARBA" id="ARBA00012313"/>
    </source>
</evidence>
<dbReference type="InterPro" id="IPR002016">
    <property type="entry name" value="Haem_peroxidase"/>
</dbReference>
<keyword evidence="13" id="KW-0325">Glycoprotein</keyword>